<evidence type="ECO:0000313" key="3">
    <source>
        <dbReference type="RefSeq" id="XP_003743938.1"/>
    </source>
</evidence>
<proteinExistence type="predicted"/>
<sequence>MIFDDMTRYDLFELLEQARHELRTCKKSLLFKENLLAELEQENAELTETKERLDKELKSLKRQELRRSELDNASDDGIDAGYDHWDELLEQIDELHKQLQVVQNVNKVLEEDVNQKSAQIVSLTASLLEKQAQEERLTADLRFTAAEREIALRDLHDVQDSSVSSRSHSEECLRSTSIGSSIGEELGLPNGFPFPGERPYSRASFDWEELLEEPEAGPVSDFEEAQASMSGRSSVESEMQISVDLGEARSETSDELATSVVEIQTEQRQIETESGILAYPTPKSSPKGWNANLFSDAHSFNWGSFVCCVPTPNSPVRPSPRKGKTSRGFLTYMKSKLRRNSRKLILN</sequence>
<feature type="coiled-coil region" evidence="1">
    <location>
        <begin position="22"/>
        <end position="66"/>
    </location>
</feature>
<gene>
    <name evidence="3" type="primary">LOC100898418</name>
</gene>
<dbReference type="Proteomes" id="UP000694867">
    <property type="component" value="Unplaced"/>
</dbReference>
<dbReference type="RefSeq" id="XP_003743938.1">
    <property type="nucleotide sequence ID" value="XM_003743890.2"/>
</dbReference>
<dbReference type="AlphaFoldDB" id="A0AAJ6QU01"/>
<evidence type="ECO:0000313" key="2">
    <source>
        <dbReference type="Proteomes" id="UP000694867"/>
    </source>
</evidence>
<name>A0AAJ6QU01_9ACAR</name>
<evidence type="ECO:0000256" key="1">
    <source>
        <dbReference type="SAM" id="Coils"/>
    </source>
</evidence>
<feature type="coiled-coil region" evidence="1">
    <location>
        <begin position="92"/>
        <end position="119"/>
    </location>
</feature>
<keyword evidence="2" id="KW-1185">Reference proteome</keyword>
<dbReference type="GeneID" id="100898418"/>
<organism evidence="2 3">
    <name type="scientific">Galendromus occidentalis</name>
    <name type="common">western predatory mite</name>
    <dbReference type="NCBI Taxonomy" id="34638"/>
    <lineage>
        <taxon>Eukaryota</taxon>
        <taxon>Metazoa</taxon>
        <taxon>Ecdysozoa</taxon>
        <taxon>Arthropoda</taxon>
        <taxon>Chelicerata</taxon>
        <taxon>Arachnida</taxon>
        <taxon>Acari</taxon>
        <taxon>Parasitiformes</taxon>
        <taxon>Mesostigmata</taxon>
        <taxon>Gamasina</taxon>
        <taxon>Phytoseioidea</taxon>
        <taxon>Phytoseiidae</taxon>
        <taxon>Typhlodrominae</taxon>
        <taxon>Galendromus</taxon>
    </lineage>
</organism>
<accession>A0AAJ6QU01</accession>
<keyword evidence="1" id="KW-0175">Coiled coil</keyword>
<dbReference type="KEGG" id="goe:100898418"/>
<reference evidence="3" key="1">
    <citation type="submission" date="2025-08" db="UniProtKB">
        <authorList>
            <consortium name="RefSeq"/>
        </authorList>
    </citation>
    <scope>IDENTIFICATION</scope>
</reference>
<protein>
    <submittedName>
        <fullName evidence="3">Uncharacterized protein LOC100898418</fullName>
    </submittedName>
</protein>